<accession>A0A177HLT1</accession>
<evidence type="ECO:0000256" key="1">
    <source>
        <dbReference type="SAM" id="MobiDB-lite"/>
    </source>
</evidence>
<reference evidence="3 4" key="1">
    <citation type="submission" date="2015-12" db="EMBL/GenBank/DDBJ databases">
        <title>Genome sequence of Streptomyces sp. G25.</title>
        <authorList>
            <person name="Poehlein A."/>
            <person name="Roettig A."/>
            <person name="Hiessl S."/>
            <person name="Hauschild P."/>
            <person name="Schauer J."/>
            <person name="Madkour M.H."/>
            <person name="Al-Ansari A.M."/>
            <person name="Almakishah N.H."/>
            <person name="Steinbuechel A."/>
            <person name="Daniel R."/>
        </authorList>
    </citation>
    <scope>NUCLEOTIDE SEQUENCE [LARGE SCALE GENOMIC DNA]</scope>
    <source>
        <strain evidence="4">G25(2015)</strain>
    </source>
</reference>
<evidence type="ECO:0008006" key="5">
    <source>
        <dbReference type="Google" id="ProtNLM"/>
    </source>
</evidence>
<name>A0A177HLT1_9ACTN</name>
<protein>
    <recommendedName>
        <fullName evidence="5">Lipoprotein</fullName>
    </recommendedName>
</protein>
<dbReference type="PROSITE" id="PS51257">
    <property type="entry name" value="PROKAR_LIPOPROTEIN"/>
    <property type="match status" value="1"/>
</dbReference>
<sequence>MKTTIRMPLAALATAAVLTATAACSASTDQDKPKDAKAAGEGTTVNSPATALSAAYKKTADVRSAHVDMVMKVPGAEGGEMTISGVQGWDPTVMDVTMEGSALTAGNPDAPEKMRMLWQDNVLYMDMGAKQAAQMDGKRWMKMDFAAIAKQAPDEKTARQMTAGLDNMNQNPAQQLALLLESPNLKHVGSAKVNGMETEHYKGTLTVEEAIKSNKAFDTLDAKERKELLSNLEKSEIEGYDIEVWVNEDELPARMDVRMDSPEGAVEVRADYTDFGAKASVAPPAASETFDLVEMLGELGAAASGKGV</sequence>
<dbReference type="Gene3D" id="2.50.20.20">
    <property type="match status" value="1"/>
</dbReference>
<evidence type="ECO:0000313" key="3">
    <source>
        <dbReference type="EMBL" id="OAH11540.1"/>
    </source>
</evidence>
<keyword evidence="4" id="KW-1185">Reference proteome</keyword>
<feature type="chain" id="PRO_5039075438" description="Lipoprotein" evidence="2">
    <location>
        <begin position="23"/>
        <end position="308"/>
    </location>
</feature>
<proteinExistence type="predicted"/>
<dbReference type="SUPFAM" id="SSF89392">
    <property type="entry name" value="Prokaryotic lipoproteins and lipoprotein localization factors"/>
    <property type="match status" value="1"/>
</dbReference>
<keyword evidence="2" id="KW-0732">Signal</keyword>
<dbReference type="EMBL" id="LOHS01000107">
    <property type="protein sequence ID" value="OAH11540.1"/>
    <property type="molecule type" value="Genomic_DNA"/>
</dbReference>
<evidence type="ECO:0000256" key="2">
    <source>
        <dbReference type="SAM" id="SignalP"/>
    </source>
</evidence>
<dbReference type="STRING" id="1716141.STSP_50490"/>
<feature type="signal peptide" evidence="2">
    <location>
        <begin position="1"/>
        <end position="22"/>
    </location>
</feature>
<feature type="region of interest" description="Disordered" evidence="1">
    <location>
        <begin position="24"/>
        <end position="44"/>
    </location>
</feature>
<evidence type="ECO:0000313" key="4">
    <source>
        <dbReference type="Proteomes" id="UP000077381"/>
    </source>
</evidence>
<dbReference type="Proteomes" id="UP000077381">
    <property type="component" value="Unassembled WGS sequence"/>
</dbReference>
<dbReference type="InterPro" id="IPR029046">
    <property type="entry name" value="LolA/LolB/LppX"/>
</dbReference>
<dbReference type="RefSeq" id="WP_078067472.1">
    <property type="nucleotide sequence ID" value="NZ_LOHS01000107.1"/>
</dbReference>
<organism evidence="3 4">
    <name type="scientific">Streptomyces jeddahensis</name>
    <dbReference type="NCBI Taxonomy" id="1716141"/>
    <lineage>
        <taxon>Bacteria</taxon>
        <taxon>Bacillati</taxon>
        <taxon>Actinomycetota</taxon>
        <taxon>Actinomycetes</taxon>
        <taxon>Kitasatosporales</taxon>
        <taxon>Streptomycetaceae</taxon>
        <taxon>Streptomyces</taxon>
    </lineage>
</organism>
<dbReference type="OrthoDB" id="3369896at2"/>
<feature type="compositionally biased region" description="Basic and acidic residues" evidence="1">
    <location>
        <begin position="29"/>
        <end position="38"/>
    </location>
</feature>
<dbReference type="PATRIC" id="fig|1716141.3.peg.5311"/>
<comment type="caution">
    <text evidence="3">The sequence shown here is derived from an EMBL/GenBank/DDBJ whole genome shotgun (WGS) entry which is preliminary data.</text>
</comment>
<gene>
    <name evidence="3" type="ORF">STSP_50490</name>
</gene>
<dbReference type="AlphaFoldDB" id="A0A177HLT1"/>